<dbReference type="InterPro" id="IPR043502">
    <property type="entry name" value="DNA/RNA_pol_sf"/>
</dbReference>
<dbReference type="Pfam" id="PF08388">
    <property type="entry name" value="GIIM"/>
    <property type="match status" value="1"/>
</dbReference>
<dbReference type="PANTHER" id="PTHR34047:SF10">
    <property type="entry name" value="GROUP II INTRON-ASSOCIATED OPEN READING FRAME"/>
    <property type="match status" value="1"/>
</dbReference>
<name>A0A8F8X858_9STRA</name>
<dbReference type="EMBL" id="MZ365055">
    <property type="protein sequence ID" value="QYB19245.1"/>
    <property type="molecule type" value="Genomic_DNA"/>
</dbReference>
<evidence type="ECO:0000259" key="1">
    <source>
        <dbReference type="PROSITE" id="PS50878"/>
    </source>
</evidence>
<dbReference type="InterPro" id="IPR000477">
    <property type="entry name" value="RT_dom"/>
</dbReference>
<keyword evidence="2" id="KW-0808">Transferase</keyword>
<gene>
    <name evidence="2" type="primary">orf515</name>
</gene>
<organism evidence="2">
    <name type="scientific">Climaconeis cf. scalaris</name>
    <dbReference type="NCBI Taxonomy" id="2846828"/>
    <lineage>
        <taxon>Eukaryota</taxon>
        <taxon>Sar</taxon>
        <taxon>Stramenopiles</taxon>
        <taxon>Ochrophyta</taxon>
        <taxon>Bacillariophyta</taxon>
        <taxon>Bacillariophyceae</taxon>
        <taxon>Bacillariophycidae</taxon>
        <taxon>Naviculales</taxon>
        <taxon>Berkeleyaceae</taxon>
        <taxon>Climaconeis</taxon>
    </lineage>
</organism>
<feature type="domain" description="Reverse transcriptase" evidence="1">
    <location>
        <begin position="36"/>
        <end position="341"/>
    </location>
</feature>
<keyword evidence="2" id="KW-0695">RNA-directed DNA polymerase</keyword>
<dbReference type="GO" id="GO:0003964">
    <property type="term" value="F:RNA-directed DNA polymerase activity"/>
    <property type="evidence" value="ECO:0007669"/>
    <property type="project" value="UniProtKB-KW"/>
</dbReference>
<proteinExistence type="predicted"/>
<reference evidence="2" key="1">
    <citation type="journal article" date="2021" name="Int. J. Mol. Sci.">
        <title>Extreme Enlargement of the Inverted Repeat Region in the Plastid Genomes of Diatoms from the Genus Climaconeis.</title>
        <authorList>
            <person name="Gastineau R."/>
            <person name="Davidovich N.A."/>
            <person name="Davidovich O.I."/>
            <person name="Lemieux C."/>
            <person name="Turmel M."/>
            <person name="Wrobel R.J."/>
            <person name="Witkowski A."/>
        </authorList>
    </citation>
    <scope>NUCLEOTIDE SEQUENCE</scope>
    <source>
        <strain evidence="2">SZCZ1889</strain>
    </source>
</reference>
<dbReference type="InterPro" id="IPR025960">
    <property type="entry name" value="RVT_N"/>
</dbReference>
<dbReference type="CDD" id="cd01651">
    <property type="entry name" value="RT_G2_intron"/>
    <property type="match status" value="1"/>
</dbReference>
<dbReference type="SUPFAM" id="SSF56672">
    <property type="entry name" value="DNA/RNA polymerases"/>
    <property type="match status" value="1"/>
</dbReference>
<dbReference type="Pfam" id="PF13655">
    <property type="entry name" value="RVT_N"/>
    <property type="match status" value="1"/>
</dbReference>
<keyword evidence="2" id="KW-0548">Nucleotidyltransferase</keyword>
<dbReference type="Pfam" id="PF00078">
    <property type="entry name" value="RVT_1"/>
    <property type="match status" value="1"/>
</dbReference>
<dbReference type="EMBL" id="MZ365055">
    <property type="protein sequence ID" value="QYB19333.1"/>
    <property type="molecule type" value="Genomic_DNA"/>
</dbReference>
<dbReference type="PANTHER" id="PTHR34047">
    <property type="entry name" value="NUCLEAR INTRON MATURASE 1, MITOCHONDRIAL-RELATED"/>
    <property type="match status" value="1"/>
</dbReference>
<sequence>MSSLAWKNINWSLVNSRIQRYQTRIFKASKENNIYKIRCIQKRLLNSLDAKLVAVRRVTTLNNSKIIAGIEKRVFITDLQKEKLVRKLRLDGKALSIRHLSIDKTGKAEKCPLSISIAKDRAKEALCLLALEPEWEAKFEINSYGFRPGRCCHDVIETILLSLRNHSGENHYHKYILEGTISKWFDQIDHEYLVEKLNTLPEMESHVKTWLKVGVLEDFLDINKKTNTIENIMARPQGEIIFPLLTNIALHGLEDHMKEWICTKSSFAKTSLYPKSGKRKNISVIRYENDFIIIHQDKTIINEAKKEIYHWLLNGPHLKLNEEKTSIRNSNEGFNFLGFTFITIQSSNKTRAKIYPSRKSQELLILKVRNVIQRNRNVSAYNLISVLRPIIIGWANYFRYSECKKCFQKLTHLIFQQLRAWVFRRDTRNGRKEVKQRYFPSGKEYYFGGRKHKDNWVLNGKTKDKNGNIQENWLPHLTWVKNEKWVQIKIDKSPFDGDNLYWRKRIIIRVNCNLR</sequence>
<dbReference type="PROSITE" id="PS50878">
    <property type="entry name" value="RT_POL"/>
    <property type="match status" value="1"/>
</dbReference>
<geneLocation type="plastid" evidence="2"/>
<accession>A0A8F8X858</accession>
<protein>
    <submittedName>
        <fullName evidence="2">Putative reverse transcriptase</fullName>
    </submittedName>
</protein>
<dbReference type="AlphaFoldDB" id="A0A8F8X858"/>
<dbReference type="InterPro" id="IPR051083">
    <property type="entry name" value="GrpII_Intron_Splice-Mob/Def"/>
</dbReference>
<evidence type="ECO:0000313" key="2">
    <source>
        <dbReference type="EMBL" id="QYB19245.1"/>
    </source>
</evidence>
<keyword evidence="2" id="KW-0934">Plastid</keyword>
<dbReference type="InterPro" id="IPR013597">
    <property type="entry name" value="Mat_intron_G2"/>
</dbReference>